<dbReference type="GO" id="GO:0006265">
    <property type="term" value="P:DNA topological change"/>
    <property type="evidence" value="ECO:0007669"/>
    <property type="project" value="InterPro"/>
</dbReference>
<dbReference type="AlphaFoldDB" id="A0A2M7H1A5"/>
<dbReference type="GO" id="GO:0005524">
    <property type="term" value="F:ATP binding"/>
    <property type="evidence" value="ECO:0007669"/>
    <property type="project" value="InterPro"/>
</dbReference>
<dbReference type="Proteomes" id="UP000230215">
    <property type="component" value="Unassembled WGS sequence"/>
</dbReference>
<name>A0A2M7H1A5_9BACT</name>
<dbReference type="InterPro" id="IPR013759">
    <property type="entry name" value="Topo_IIA_B_C"/>
</dbReference>
<evidence type="ECO:0000313" key="2">
    <source>
        <dbReference type="EMBL" id="PIW34984.1"/>
    </source>
</evidence>
<dbReference type="Pfam" id="PF00986">
    <property type="entry name" value="DNA_gyraseB_C"/>
    <property type="match status" value="1"/>
</dbReference>
<sequence length="44" mass="5118">VLLQVTIENAKEADRIFDILMGDEVLPRKKFIQTYAKKVKNLDI</sequence>
<reference evidence="3" key="1">
    <citation type="submission" date="2017-09" db="EMBL/GenBank/DDBJ databases">
        <title>Depth-based differentiation of microbial function through sediment-hosted aquifers and enrichment of novel symbionts in the deep terrestrial subsurface.</title>
        <authorList>
            <person name="Probst A.J."/>
            <person name="Ladd B."/>
            <person name="Jarett J.K."/>
            <person name="Geller-Mcgrath D.E."/>
            <person name="Sieber C.M.K."/>
            <person name="Emerson J.B."/>
            <person name="Anantharaman K."/>
            <person name="Thomas B.C."/>
            <person name="Malmstrom R."/>
            <person name="Stieglmeier M."/>
            <person name="Klingl A."/>
            <person name="Woyke T."/>
            <person name="Ryan C.M."/>
            <person name="Banfield J.F."/>
        </authorList>
    </citation>
    <scope>NUCLEOTIDE SEQUENCE [LARGE SCALE GENOMIC DNA]</scope>
</reference>
<dbReference type="InterPro" id="IPR002288">
    <property type="entry name" value="DNA_gyrase_B_C"/>
</dbReference>
<dbReference type="GO" id="GO:0003918">
    <property type="term" value="F:DNA topoisomerase type II (double strand cut, ATP-hydrolyzing) activity"/>
    <property type="evidence" value="ECO:0007669"/>
    <property type="project" value="InterPro"/>
</dbReference>
<dbReference type="EMBL" id="PFGB01000047">
    <property type="protein sequence ID" value="PIW34984.1"/>
    <property type="molecule type" value="Genomic_DNA"/>
</dbReference>
<protein>
    <recommendedName>
        <fullName evidence="1">DNA gyrase B subunit C-terminal domain-containing protein</fullName>
    </recommendedName>
</protein>
<organism evidence="2 3">
    <name type="scientific">Candidatus Nealsonbacteria bacterium CG15_BIG_FIL_POST_REV_8_21_14_020_37_12</name>
    <dbReference type="NCBI Taxonomy" id="1974716"/>
    <lineage>
        <taxon>Bacteria</taxon>
        <taxon>Candidatus Nealsoniibacteriota</taxon>
    </lineage>
</organism>
<feature type="domain" description="DNA gyrase B subunit C-terminal" evidence="1">
    <location>
        <begin position="2"/>
        <end position="33"/>
    </location>
</feature>
<comment type="caution">
    <text evidence="2">The sequence shown here is derived from an EMBL/GenBank/DDBJ whole genome shotgun (WGS) entry which is preliminary data.</text>
</comment>
<proteinExistence type="predicted"/>
<evidence type="ECO:0000259" key="1">
    <source>
        <dbReference type="Pfam" id="PF00986"/>
    </source>
</evidence>
<accession>A0A2M7H1A5</accession>
<dbReference type="GO" id="GO:0003677">
    <property type="term" value="F:DNA binding"/>
    <property type="evidence" value="ECO:0007669"/>
    <property type="project" value="InterPro"/>
</dbReference>
<dbReference type="Gene3D" id="3.40.50.670">
    <property type="match status" value="1"/>
</dbReference>
<feature type="non-terminal residue" evidence="2">
    <location>
        <position position="1"/>
    </location>
</feature>
<evidence type="ECO:0000313" key="3">
    <source>
        <dbReference type="Proteomes" id="UP000230215"/>
    </source>
</evidence>
<gene>
    <name evidence="2" type="ORF">COW25_01430</name>
</gene>